<feature type="region of interest" description="Disordered" evidence="1">
    <location>
        <begin position="129"/>
        <end position="269"/>
    </location>
</feature>
<dbReference type="GO" id="GO:0005096">
    <property type="term" value="F:GTPase activator activity"/>
    <property type="evidence" value="ECO:0007669"/>
    <property type="project" value="TreeGrafter"/>
</dbReference>
<dbReference type="SMART" id="SM00164">
    <property type="entry name" value="TBC"/>
    <property type="match status" value="1"/>
</dbReference>
<evidence type="ECO:0000256" key="1">
    <source>
        <dbReference type="SAM" id="MobiDB-lite"/>
    </source>
</evidence>
<dbReference type="Gene3D" id="1.10.8.270">
    <property type="entry name" value="putative rabgap domain of human tbc1 domain family member 14 like domains"/>
    <property type="match status" value="1"/>
</dbReference>
<dbReference type="InterPro" id="IPR035969">
    <property type="entry name" value="Rab-GAP_TBC_sf"/>
</dbReference>
<organism evidence="3 4">
    <name type="scientific">[Candida] railenensis</name>
    <dbReference type="NCBI Taxonomy" id="45579"/>
    <lineage>
        <taxon>Eukaryota</taxon>
        <taxon>Fungi</taxon>
        <taxon>Dikarya</taxon>
        <taxon>Ascomycota</taxon>
        <taxon>Saccharomycotina</taxon>
        <taxon>Pichiomycetes</taxon>
        <taxon>Debaryomycetaceae</taxon>
        <taxon>Kurtzmaniella</taxon>
    </lineage>
</organism>
<dbReference type="InterPro" id="IPR050302">
    <property type="entry name" value="Rab_GAP_TBC_domain"/>
</dbReference>
<dbReference type="AlphaFoldDB" id="A0A9P0QV13"/>
<dbReference type="Pfam" id="PF00566">
    <property type="entry name" value="RabGAP-TBC"/>
    <property type="match status" value="1"/>
</dbReference>
<comment type="caution">
    <text evidence="3">The sequence shown here is derived from an EMBL/GenBank/DDBJ whole genome shotgun (WGS) entry which is preliminary data.</text>
</comment>
<feature type="compositionally biased region" description="Acidic residues" evidence="1">
    <location>
        <begin position="311"/>
        <end position="329"/>
    </location>
</feature>
<dbReference type="PANTHER" id="PTHR47219">
    <property type="entry name" value="RAB GTPASE-ACTIVATING PROTEIN 1-LIKE"/>
    <property type="match status" value="1"/>
</dbReference>
<evidence type="ECO:0000259" key="2">
    <source>
        <dbReference type="PROSITE" id="PS50086"/>
    </source>
</evidence>
<dbReference type="PANTHER" id="PTHR47219:SF20">
    <property type="entry name" value="TBC1 DOMAIN FAMILY MEMBER 2B"/>
    <property type="match status" value="1"/>
</dbReference>
<feature type="compositionally biased region" description="Low complexity" evidence="1">
    <location>
        <begin position="241"/>
        <end position="254"/>
    </location>
</feature>
<name>A0A9P0QV13_9ASCO</name>
<dbReference type="GO" id="GO:0030427">
    <property type="term" value="C:site of polarized growth"/>
    <property type="evidence" value="ECO:0007669"/>
    <property type="project" value="UniProtKB-ARBA"/>
</dbReference>
<evidence type="ECO:0000313" key="3">
    <source>
        <dbReference type="EMBL" id="CAH2355075.1"/>
    </source>
</evidence>
<dbReference type="Proteomes" id="UP000837801">
    <property type="component" value="Unassembled WGS sequence"/>
</dbReference>
<protein>
    <recommendedName>
        <fullName evidence="2">Rab-GAP TBC domain-containing protein</fullName>
    </recommendedName>
</protein>
<dbReference type="SUPFAM" id="SSF47923">
    <property type="entry name" value="Ypt/Rab-GAP domain of gyp1p"/>
    <property type="match status" value="2"/>
</dbReference>
<dbReference type="PROSITE" id="PS50086">
    <property type="entry name" value="TBC_RABGAP"/>
    <property type="match status" value="1"/>
</dbReference>
<dbReference type="GO" id="GO:0031267">
    <property type="term" value="F:small GTPase binding"/>
    <property type="evidence" value="ECO:0007669"/>
    <property type="project" value="TreeGrafter"/>
</dbReference>
<dbReference type="InterPro" id="IPR000195">
    <property type="entry name" value="Rab-GAP-TBC_dom"/>
</dbReference>
<feature type="compositionally biased region" description="Polar residues" evidence="1">
    <location>
        <begin position="211"/>
        <end position="235"/>
    </location>
</feature>
<feature type="region of interest" description="Disordered" evidence="1">
    <location>
        <begin position="305"/>
        <end position="336"/>
    </location>
</feature>
<sequence length="788" mass="89873">MPNPSSLFPDSSNSSEVQDILFGRSSNRSLGGNLHDLSEAQISKLIHLKFDNNPITLIRQLSSDLTSKERDLILLRKEKFAREQLLLKLLSEYGNLSSLEIDQKLNTLKIDNNADNVLHDLIESAMDEHLNPESNPSINNRMSIKPTESYRLRSKSDQLRSPPERTSQVTSPIEVLSNTSSNSTTHNHSHNNNSNNNNNNNRSSSWLGNWFNHNDGSNENLPGTQGRPQSKSFSLQIGPFGSTSSLSSSNTGNGVNSGGGNGAESSKVPVELDSIKVRRPYEDRTPLSAGVDKFGFFNDMPKEAQKSNELLSDEEEGEEEEEEEDDDYDANTSGISESKPFISTLVETNDLEANGTYLSTSKAKNTVTSLDTLKQLSRMHDEKSKQYEDEWETFFKSLQRDYYYSSNKNKVKIENIPEKDQNNTFNSLYSSANEIFGLKGLNLIKLEKIINKQQPHHHVGHVPLSSDINSTSYFKKLHKLIQKMGIPPKYRSQLWFELSGSKNLKVPGEFDRLYNLSISSVNDPLIESNINQVNLDLHRTMPSNIYFNDVVNSQPGPNYYRLQKILYAFVVYKPKIGYCQGMNKIISNLLLGGGATAASNNEEDEKWSVNLTEEDIFWIFVGFIDELLPTYSKDFKDYNFFDNKSLLYIGIDQKILSDVYFPRFLPNLRKHFKTLNIQIEYITLNWWVSIFTENCLPIEIWIKFFDNFLVSLNVEILFFSISLSLFKNFEKLLLSISNADDIYLIMKNLNQNNSTKSNLKYSELMQLSKSFEKKIDGQEIESLRMMYG</sequence>
<dbReference type="OrthoDB" id="294251at2759"/>
<proteinExistence type="predicted"/>
<dbReference type="EMBL" id="CAKXYY010000021">
    <property type="protein sequence ID" value="CAH2355075.1"/>
    <property type="molecule type" value="Genomic_DNA"/>
</dbReference>
<feature type="domain" description="Rab-GAP TBC" evidence="2">
    <location>
        <begin position="485"/>
        <end position="712"/>
    </location>
</feature>
<accession>A0A9P0QV13</accession>
<feature type="compositionally biased region" description="Basic and acidic residues" evidence="1">
    <location>
        <begin position="148"/>
        <end position="158"/>
    </location>
</feature>
<feature type="compositionally biased region" description="Polar residues" evidence="1">
    <location>
        <begin position="132"/>
        <end position="142"/>
    </location>
</feature>
<gene>
    <name evidence="3" type="ORF">CLIB1423_21S01244</name>
</gene>
<evidence type="ECO:0000313" key="4">
    <source>
        <dbReference type="Proteomes" id="UP000837801"/>
    </source>
</evidence>
<reference evidence="3" key="1">
    <citation type="submission" date="2022-03" db="EMBL/GenBank/DDBJ databases">
        <authorList>
            <person name="Legras J.-L."/>
            <person name="Devillers H."/>
            <person name="Grondin C."/>
        </authorList>
    </citation>
    <scope>NUCLEOTIDE SEQUENCE</scope>
    <source>
        <strain evidence="3">CLIB 1423</strain>
    </source>
</reference>
<dbReference type="Gene3D" id="1.10.472.80">
    <property type="entry name" value="Ypt/Rab-GAP domain of gyp1p, domain 3"/>
    <property type="match status" value="1"/>
</dbReference>
<feature type="compositionally biased region" description="Low complexity" evidence="1">
    <location>
        <begin position="177"/>
        <end position="205"/>
    </location>
</feature>
<keyword evidence="4" id="KW-1185">Reference proteome</keyword>